<dbReference type="EMBL" id="BGZK01000258">
    <property type="protein sequence ID" value="GBP32355.1"/>
    <property type="molecule type" value="Genomic_DNA"/>
</dbReference>
<accession>A0A4C1V275</accession>
<evidence type="ECO:0008006" key="4">
    <source>
        <dbReference type="Google" id="ProtNLM"/>
    </source>
</evidence>
<comment type="caution">
    <text evidence="2">The sequence shown here is derived from an EMBL/GenBank/DDBJ whole genome shotgun (WGS) entry which is preliminary data.</text>
</comment>
<dbReference type="PROSITE" id="PS51257">
    <property type="entry name" value="PROKAR_LIPOPROTEIN"/>
    <property type="match status" value="1"/>
</dbReference>
<keyword evidence="3" id="KW-1185">Reference proteome</keyword>
<name>A0A4C1V275_EUMVA</name>
<proteinExistence type="predicted"/>
<evidence type="ECO:0000313" key="3">
    <source>
        <dbReference type="Proteomes" id="UP000299102"/>
    </source>
</evidence>
<keyword evidence="1" id="KW-0732">Signal</keyword>
<protein>
    <recommendedName>
        <fullName evidence="4">Secreted protein</fullName>
    </recommendedName>
</protein>
<reference evidence="2 3" key="1">
    <citation type="journal article" date="2019" name="Commun. Biol.">
        <title>The bagworm genome reveals a unique fibroin gene that provides high tensile strength.</title>
        <authorList>
            <person name="Kono N."/>
            <person name="Nakamura H."/>
            <person name="Ohtoshi R."/>
            <person name="Tomita M."/>
            <person name="Numata K."/>
            <person name="Arakawa K."/>
        </authorList>
    </citation>
    <scope>NUCLEOTIDE SEQUENCE [LARGE SCALE GENOMIC DNA]</scope>
</reference>
<evidence type="ECO:0000313" key="2">
    <source>
        <dbReference type="EMBL" id="GBP32355.1"/>
    </source>
</evidence>
<evidence type="ECO:0000256" key="1">
    <source>
        <dbReference type="SAM" id="SignalP"/>
    </source>
</evidence>
<dbReference type="AlphaFoldDB" id="A0A4C1V275"/>
<dbReference type="Proteomes" id="UP000299102">
    <property type="component" value="Unassembled WGS sequence"/>
</dbReference>
<gene>
    <name evidence="2" type="ORF">EVAR_25610_1</name>
</gene>
<sequence>MVTLRLRLSMGGVVITCSLVACMLMCGSDMDTVTYVATMKPQPFSPSRHRRSDFAGTAAINTRTITSRYARLAGGRRHCARAAV</sequence>
<feature type="signal peptide" evidence="1">
    <location>
        <begin position="1"/>
        <end position="22"/>
    </location>
</feature>
<organism evidence="2 3">
    <name type="scientific">Eumeta variegata</name>
    <name type="common">Bagworm moth</name>
    <name type="synonym">Eumeta japonica</name>
    <dbReference type="NCBI Taxonomy" id="151549"/>
    <lineage>
        <taxon>Eukaryota</taxon>
        <taxon>Metazoa</taxon>
        <taxon>Ecdysozoa</taxon>
        <taxon>Arthropoda</taxon>
        <taxon>Hexapoda</taxon>
        <taxon>Insecta</taxon>
        <taxon>Pterygota</taxon>
        <taxon>Neoptera</taxon>
        <taxon>Endopterygota</taxon>
        <taxon>Lepidoptera</taxon>
        <taxon>Glossata</taxon>
        <taxon>Ditrysia</taxon>
        <taxon>Tineoidea</taxon>
        <taxon>Psychidae</taxon>
        <taxon>Oiketicinae</taxon>
        <taxon>Eumeta</taxon>
    </lineage>
</organism>
<feature type="chain" id="PRO_5020024662" description="Secreted protein" evidence="1">
    <location>
        <begin position="23"/>
        <end position="84"/>
    </location>
</feature>